<evidence type="ECO:0000313" key="2">
    <source>
        <dbReference type="Proteomes" id="UP000826195"/>
    </source>
</evidence>
<keyword evidence="2" id="KW-1185">Reference proteome</keyword>
<comment type="caution">
    <text evidence="1">The sequence shown here is derived from an EMBL/GenBank/DDBJ whole genome shotgun (WGS) entry which is preliminary data.</text>
</comment>
<dbReference type="AlphaFoldDB" id="A0AAV7INN9"/>
<protein>
    <submittedName>
        <fullName evidence="1">Uncharacterized protein</fullName>
    </submittedName>
</protein>
<accession>A0AAV7INN9</accession>
<evidence type="ECO:0000313" key="1">
    <source>
        <dbReference type="EMBL" id="KAH0556442.1"/>
    </source>
</evidence>
<name>A0AAV7INN9_COTGL</name>
<organism evidence="1 2">
    <name type="scientific">Cotesia glomerata</name>
    <name type="common">Lepidopteran parasitic wasp</name>
    <name type="synonym">Apanteles glomeratus</name>
    <dbReference type="NCBI Taxonomy" id="32391"/>
    <lineage>
        <taxon>Eukaryota</taxon>
        <taxon>Metazoa</taxon>
        <taxon>Ecdysozoa</taxon>
        <taxon>Arthropoda</taxon>
        <taxon>Hexapoda</taxon>
        <taxon>Insecta</taxon>
        <taxon>Pterygota</taxon>
        <taxon>Neoptera</taxon>
        <taxon>Endopterygota</taxon>
        <taxon>Hymenoptera</taxon>
        <taxon>Apocrita</taxon>
        <taxon>Ichneumonoidea</taxon>
        <taxon>Braconidae</taxon>
        <taxon>Microgastrinae</taxon>
        <taxon>Cotesia</taxon>
    </lineage>
</organism>
<dbReference type="EMBL" id="JAHXZJ010000786">
    <property type="protein sequence ID" value="KAH0556442.1"/>
    <property type="molecule type" value="Genomic_DNA"/>
</dbReference>
<reference evidence="1 2" key="1">
    <citation type="journal article" date="2021" name="J. Hered.">
        <title>A chromosome-level genome assembly of the parasitoid wasp, Cotesia glomerata (Hymenoptera: Braconidae).</title>
        <authorList>
            <person name="Pinto B.J."/>
            <person name="Weis J.J."/>
            <person name="Gamble T."/>
            <person name="Ode P.J."/>
            <person name="Paul R."/>
            <person name="Zaspel J.M."/>
        </authorList>
    </citation>
    <scope>NUCLEOTIDE SEQUENCE [LARGE SCALE GENOMIC DNA]</scope>
    <source>
        <strain evidence="1">CgM1</strain>
    </source>
</reference>
<gene>
    <name evidence="1" type="ORF">KQX54_000739</name>
</gene>
<sequence length="122" mass="14347">MSSPRLQDSQCTLRRPWLGWRFRLAKLSRNRYYNLLSAATRAPRTFTPIPYKDLMDTNKDKTTKLSIENLKEIGKTKGGIIFQTYIQRDKKALVREFQFTQESYNNFHPNAPKPLQSQLQPP</sequence>
<dbReference type="Proteomes" id="UP000826195">
    <property type="component" value="Unassembled WGS sequence"/>
</dbReference>
<proteinExistence type="predicted"/>